<dbReference type="InterPro" id="IPR036188">
    <property type="entry name" value="FAD/NAD-bd_sf"/>
</dbReference>
<evidence type="ECO:0000256" key="1">
    <source>
        <dbReference type="ARBA" id="ARBA00001974"/>
    </source>
</evidence>
<evidence type="ECO:0000256" key="3">
    <source>
        <dbReference type="ARBA" id="ARBA00022827"/>
    </source>
</evidence>
<dbReference type="Gene3D" id="3.50.50.60">
    <property type="entry name" value="FAD/NAD(P)-binding domain"/>
    <property type="match status" value="1"/>
</dbReference>
<dbReference type="PATRIC" id="fig|1265818.5.peg.1081"/>
<reference evidence="5 6" key="1">
    <citation type="journal article" date="2014" name="Int. J. Syst. Evol. Microbiol.">
        <title>Listeria floridensis sp. nov., Listeria aquatica sp. nov., Listeria cornellensis sp. nov., Listeria riparia sp. nov. and Listeria grandensis sp. nov., from agricultural and natural environments.</title>
        <authorList>
            <person name="den Bakker H.C."/>
            <person name="Warchocki S."/>
            <person name="Wright E.M."/>
            <person name="Allred A.F."/>
            <person name="Ahlstrom C."/>
            <person name="Manuel C.S."/>
            <person name="Stasiewicz M.J."/>
            <person name="Burrell A."/>
            <person name="Roof S."/>
            <person name="Strawn L."/>
            <person name="Fortes E.D."/>
            <person name="Nightingale K.K."/>
            <person name="Kephart D."/>
            <person name="Wiedmann M."/>
        </authorList>
    </citation>
    <scope>NUCLEOTIDE SEQUENCE [LARGE SCALE GENOMIC DNA]</scope>
    <source>
        <strain evidence="5 6">FSL S10-1188</strain>
    </source>
</reference>
<dbReference type="AlphaFoldDB" id="W7B9N4"/>
<evidence type="ECO:0000313" key="6">
    <source>
        <dbReference type="Proteomes" id="UP000019246"/>
    </source>
</evidence>
<dbReference type="Proteomes" id="UP000019246">
    <property type="component" value="Unassembled WGS sequence"/>
</dbReference>
<keyword evidence="6" id="KW-1185">Reference proteome</keyword>
<dbReference type="EMBL" id="AOCG01000006">
    <property type="protein sequence ID" value="EUJ19616.1"/>
    <property type="molecule type" value="Genomic_DNA"/>
</dbReference>
<protein>
    <recommendedName>
        <fullName evidence="4">RsdA/BaiN/AoA(So)-like insert domain-containing protein</fullName>
    </recommendedName>
</protein>
<comment type="cofactor">
    <cofactor evidence="1">
        <name>FAD</name>
        <dbReference type="ChEBI" id="CHEBI:57692"/>
    </cofactor>
</comment>
<accession>W7B9N4</accession>
<feature type="domain" description="RsdA/BaiN/AoA(So)-like insert" evidence="4">
    <location>
        <begin position="1"/>
        <end position="91"/>
    </location>
</feature>
<evidence type="ECO:0000313" key="5">
    <source>
        <dbReference type="EMBL" id="EUJ19616.1"/>
    </source>
</evidence>
<dbReference type="SUPFAM" id="SSF160996">
    <property type="entry name" value="HI0933 insert domain-like"/>
    <property type="match status" value="1"/>
</dbReference>
<evidence type="ECO:0000259" key="4">
    <source>
        <dbReference type="Pfam" id="PF22780"/>
    </source>
</evidence>
<comment type="caution">
    <text evidence="5">The sequence shown here is derived from an EMBL/GenBank/DDBJ whole genome shotgun (WGS) entry which is preliminary data.</text>
</comment>
<dbReference type="Pfam" id="PF22780">
    <property type="entry name" value="HI0933_like_1st"/>
    <property type="match status" value="1"/>
</dbReference>
<evidence type="ECO:0000256" key="2">
    <source>
        <dbReference type="ARBA" id="ARBA00022630"/>
    </source>
</evidence>
<dbReference type="InterPro" id="IPR023166">
    <property type="entry name" value="BaiN-like_dom_sf"/>
</dbReference>
<dbReference type="Gene3D" id="2.40.30.10">
    <property type="entry name" value="Translation factors"/>
    <property type="match status" value="1"/>
</dbReference>
<sequence>MKLDLFPDESSEALKKRIFALLEASPKKALKNALAPLTQEKLLHFLLEKADLDLENSYRQVSPKKLDQFVLSLKNFLFTVNGTLSFDKAFVTGGGVSIKEIDPREMQSKLMLGLFFLR</sequence>
<organism evidence="5 6">
    <name type="scientific">Listeria aquatica FSL S10-1188</name>
    <dbReference type="NCBI Taxonomy" id="1265818"/>
    <lineage>
        <taxon>Bacteria</taxon>
        <taxon>Bacillati</taxon>
        <taxon>Bacillota</taxon>
        <taxon>Bacilli</taxon>
        <taxon>Bacillales</taxon>
        <taxon>Listeriaceae</taxon>
        <taxon>Listeria</taxon>
    </lineage>
</organism>
<keyword evidence="2" id="KW-0285">Flavoprotein</keyword>
<dbReference type="PANTHER" id="PTHR42887:SF2">
    <property type="entry name" value="OS12G0638800 PROTEIN"/>
    <property type="match status" value="1"/>
</dbReference>
<dbReference type="STRING" id="1265818.MAQA_05448"/>
<dbReference type="Gene3D" id="1.10.8.260">
    <property type="entry name" value="HI0933 insert domain-like"/>
    <property type="match status" value="1"/>
</dbReference>
<proteinExistence type="predicted"/>
<keyword evidence="3" id="KW-0274">FAD</keyword>
<dbReference type="InterPro" id="IPR055178">
    <property type="entry name" value="RsdA/BaiN/AoA(So)-like_dom"/>
</dbReference>
<dbReference type="PANTHER" id="PTHR42887">
    <property type="entry name" value="OS12G0638800 PROTEIN"/>
    <property type="match status" value="1"/>
</dbReference>
<name>W7B9N4_9LIST</name>
<dbReference type="InterPro" id="IPR004792">
    <property type="entry name" value="BaiN-like"/>
</dbReference>
<gene>
    <name evidence="5" type="ORF">MAQA_05448</name>
</gene>